<dbReference type="CDD" id="cd00956">
    <property type="entry name" value="Transaldolase_FSA"/>
    <property type="match status" value="1"/>
</dbReference>
<name>A0A382GW66_9ZZZZ</name>
<dbReference type="InterPro" id="IPR013785">
    <property type="entry name" value="Aldolase_TIM"/>
</dbReference>
<accession>A0A382GW66</accession>
<dbReference type="SUPFAM" id="SSF51569">
    <property type="entry name" value="Aldolase"/>
    <property type="match status" value="1"/>
</dbReference>
<organism evidence="2">
    <name type="scientific">marine metagenome</name>
    <dbReference type="NCBI Taxonomy" id="408172"/>
    <lineage>
        <taxon>unclassified sequences</taxon>
        <taxon>metagenomes</taxon>
        <taxon>ecological metagenomes</taxon>
    </lineage>
</organism>
<dbReference type="AlphaFoldDB" id="A0A382GW66"/>
<keyword evidence="1" id="KW-0704">Schiff base</keyword>
<evidence type="ECO:0000313" key="2">
    <source>
        <dbReference type="EMBL" id="SVB79209.1"/>
    </source>
</evidence>
<evidence type="ECO:0008006" key="3">
    <source>
        <dbReference type="Google" id="ProtNLM"/>
    </source>
</evidence>
<dbReference type="GO" id="GO:0005975">
    <property type="term" value="P:carbohydrate metabolic process"/>
    <property type="evidence" value="ECO:0007669"/>
    <property type="project" value="InterPro"/>
</dbReference>
<sequence length="220" mass="24439">MEIFLDSASITELEHVIKWGIIDGVTTNQKIFLKEKGVNFKDRILDICKIMGSKPVSVESNGITTDEIVNDARTYAKLASNVVPKVPMLADGSGLEAVSILSREKIPTNVTVMMNLNQLILATKAGATYVSLFYNRAKDSGEDPVKIIQEYVKWVSRNNLSTKLIAGSIRHIKDVEDIAAAGAHIITIPYDIMLQLPYHKKTEETIKEFDAAWNKFLATD</sequence>
<dbReference type="PANTHER" id="PTHR10683:SF36">
    <property type="entry name" value="TRANSALDOLASE"/>
    <property type="match status" value="1"/>
</dbReference>
<dbReference type="Pfam" id="PF00923">
    <property type="entry name" value="TAL_FSA"/>
    <property type="match status" value="1"/>
</dbReference>
<gene>
    <name evidence="2" type="ORF">METZ01_LOCUS232063</name>
</gene>
<dbReference type="InterPro" id="IPR033919">
    <property type="entry name" value="TSA/FSA_arc/bac"/>
</dbReference>
<protein>
    <recommendedName>
        <fullName evidence="3">Transaldolase</fullName>
    </recommendedName>
</protein>
<dbReference type="PANTHER" id="PTHR10683">
    <property type="entry name" value="TRANSALDOLASE"/>
    <property type="match status" value="1"/>
</dbReference>
<reference evidence="2" key="1">
    <citation type="submission" date="2018-05" db="EMBL/GenBank/DDBJ databases">
        <authorList>
            <person name="Lanie J.A."/>
            <person name="Ng W.-L."/>
            <person name="Kazmierczak K.M."/>
            <person name="Andrzejewski T.M."/>
            <person name="Davidsen T.M."/>
            <person name="Wayne K.J."/>
            <person name="Tettelin H."/>
            <person name="Glass J.I."/>
            <person name="Rusch D."/>
            <person name="Podicherti R."/>
            <person name="Tsui H.-C.T."/>
            <person name="Winkler M.E."/>
        </authorList>
    </citation>
    <scope>NUCLEOTIDE SEQUENCE</scope>
</reference>
<dbReference type="InterPro" id="IPR001585">
    <property type="entry name" value="TAL/FSA"/>
</dbReference>
<evidence type="ECO:0000256" key="1">
    <source>
        <dbReference type="ARBA" id="ARBA00023270"/>
    </source>
</evidence>
<dbReference type="Gene3D" id="3.20.20.70">
    <property type="entry name" value="Aldolase class I"/>
    <property type="match status" value="1"/>
</dbReference>
<dbReference type="GO" id="GO:0016832">
    <property type="term" value="F:aldehyde-lyase activity"/>
    <property type="evidence" value="ECO:0007669"/>
    <property type="project" value="InterPro"/>
</dbReference>
<dbReference type="EMBL" id="UINC01057731">
    <property type="protein sequence ID" value="SVB79209.1"/>
    <property type="molecule type" value="Genomic_DNA"/>
</dbReference>
<proteinExistence type="predicted"/>